<organism evidence="1">
    <name type="scientific">Anguilla anguilla</name>
    <name type="common">European freshwater eel</name>
    <name type="synonym">Muraena anguilla</name>
    <dbReference type="NCBI Taxonomy" id="7936"/>
    <lineage>
        <taxon>Eukaryota</taxon>
        <taxon>Metazoa</taxon>
        <taxon>Chordata</taxon>
        <taxon>Craniata</taxon>
        <taxon>Vertebrata</taxon>
        <taxon>Euteleostomi</taxon>
        <taxon>Actinopterygii</taxon>
        <taxon>Neopterygii</taxon>
        <taxon>Teleostei</taxon>
        <taxon>Anguilliformes</taxon>
        <taxon>Anguillidae</taxon>
        <taxon>Anguilla</taxon>
    </lineage>
</organism>
<proteinExistence type="predicted"/>
<dbReference type="EMBL" id="GBXM01007662">
    <property type="protein sequence ID" value="JAI00916.1"/>
    <property type="molecule type" value="Transcribed_RNA"/>
</dbReference>
<sequence length="78" mass="8853">MQDFNPQPCDHKYSSLTVAFLTAAHMSVRHFQCKQTSKSVADIYTIVSDCLYANILALCFIADSFTCSFVPKMPFFFL</sequence>
<reference evidence="1" key="1">
    <citation type="submission" date="2014-11" db="EMBL/GenBank/DDBJ databases">
        <authorList>
            <person name="Amaro Gonzalez C."/>
        </authorList>
    </citation>
    <scope>NUCLEOTIDE SEQUENCE</scope>
</reference>
<name>A0A0E9XGE8_ANGAN</name>
<dbReference type="AlphaFoldDB" id="A0A0E9XGE8"/>
<reference evidence="1" key="2">
    <citation type="journal article" date="2015" name="Fish Shellfish Immunol.">
        <title>Early steps in the European eel (Anguilla anguilla)-Vibrio vulnificus interaction in the gills: Role of the RtxA13 toxin.</title>
        <authorList>
            <person name="Callol A."/>
            <person name="Pajuelo D."/>
            <person name="Ebbesson L."/>
            <person name="Teles M."/>
            <person name="MacKenzie S."/>
            <person name="Amaro C."/>
        </authorList>
    </citation>
    <scope>NUCLEOTIDE SEQUENCE</scope>
</reference>
<evidence type="ECO:0000313" key="1">
    <source>
        <dbReference type="EMBL" id="JAI00916.1"/>
    </source>
</evidence>
<accession>A0A0E9XGE8</accession>
<protein>
    <submittedName>
        <fullName evidence="1">Uncharacterized protein</fullName>
    </submittedName>
</protein>